<gene>
    <name evidence="10" type="ORF">D3H35_11845</name>
</gene>
<keyword evidence="6" id="KW-0012">Acyltransferase</keyword>
<accession>A0A398CMJ8</accession>
<sequence>MRSIIEANEQFIDELVSMALDLWPENDFENLKADFLINLHSEKNKVLLFSIGSEAVAFIHLSIRSDYVEGSEFSPTGYVEGIYVKPDYRRMGISRMLLNAGELWLRDKGCKQIGSDISIDNRISYKFHTSIGFKEAGRVIAFIKSLE</sequence>
<name>A0A398CMJ8_9BACL</name>
<dbReference type="InterPro" id="IPR024170">
    <property type="entry name" value="Aminoglycoside_N6-AcTrfrase"/>
</dbReference>
<reference evidence="10 11" key="1">
    <citation type="submission" date="2018-09" db="EMBL/GenBank/DDBJ databases">
        <title>Cohnella cavernae sp. nov., isolated from a karst cave.</title>
        <authorList>
            <person name="Zhu H."/>
        </authorList>
    </citation>
    <scope>NUCLEOTIDE SEQUENCE [LARGE SCALE GENOMIC DNA]</scope>
    <source>
        <strain evidence="10 11">K2E09-144</strain>
    </source>
</reference>
<evidence type="ECO:0000256" key="3">
    <source>
        <dbReference type="ARBA" id="ARBA00017677"/>
    </source>
</evidence>
<dbReference type="EC" id="2.3.1.82" evidence="2"/>
<evidence type="ECO:0000259" key="9">
    <source>
        <dbReference type="PROSITE" id="PS51186"/>
    </source>
</evidence>
<proteinExistence type="predicted"/>
<dbReference type="SUPFAM" id="SSF55729">
    <property type="entry name" value="Acyl-CoA N-acyltransferases (Nat)"/>
    <property type="match status" value="1"/>
</dbReference>
<dbReference type="EMBL" id="QXJM01000037">
    <property type="protein sequence ID" value="RIE03512.1"/>
    <property type="molecule type" value="Genomic_DNA"/>
</dbReference>
<dbReference type="GO" id="GO:0047663">
    <property type="term" value="F:aminoglycoside 6'-N-acetyltransferase activity"/>
    <property type="evidence" value="ECO:0007669"/>
    <property type="project" value="UniProtKB-EC"/>
</dbReference>
<keyword evidence="11" id="KW-1185">Reference proteome</keyword>
<dbReference type="PROSITE" id="PS51186">
    <property type="entry name" value="GNAT"/>
    <property type="match status" value="1"/>
</dbReference>
<dbReference type="InterPro" id="IPR000182">
    <property type="entry name" value="GNAT_dom"/>
</dbReference>
<dbReference type="Pfam" id="PF00583">
    <property type="entry name" value="Acetyltransf_1"/>
    <property type="match status" value="1"/>
</dbReference>
<comment type="catalytic activity">
    <reaction evidence="8">
        <text>kanamycin B + acetyl-CoA = N(6')-acetylkanamycin B + CoA + H(+)</text>
        <dbReference type="Rhea" id="RHEA:16449"/>
        <dbReference type="ChEBI" id="CHEBI:15378"/>
        <dbReference type="ChEBI" id="CHEBI:57287"/>
        <dbReference type="ChEBI" id="CHEBI:57288"/>
        <dbReference type="ChEBI" id="CHEBI:58390"/>
        <dbReference type="ChEBI" id="CHEBI:58549"/>
        <dbReference type="EC" id="2.3.1.82"/>
    </reaction>
</comment>
<dbReference type="Proteomes" id="UP000266340">
    <property type="component" value="Unassembled WGS sequence"/>
</dbReference>
<evidence type="ECO:0000256" key="1">
    <source>
        <dbReference type="ARBA" id="ARBA00011738"/>
    </source>
</evidence>
<feature type="domain" description="N-acetyltransferase" evidence="9">
    <location>
        <begin position="2"/>
        <end position="147"/>
    </location>
</feature>
<evidence type="ECO:0000256" key="5">
    <source>
        <dbReference type="ARBA" id="ARBA00023251"/>
    </source>
</evidence>
<dbReference type="AlphaFoldDB" id="A0A398CMJ8"/>
<dbReference type="GO" id="GO:0046677">
    <property type="term" value="P:response to antibiotic"/>
    <property type="evidence" value="ECO:0007669"/>
    <property type="project" value="UniProtKB-KW"/>
</dbReference>
<dbReference type="Gene3D" id="3.40.630.30">
    <property type="match status" value="1"/>
</dbReference>
<comment type="subunit">
    <text evidence="1">Homodimer.</text>
</comment>
<evidence type="ECO:0000256" key="6">
    <source>
        <dbReference type="ARBA" id="ARBA00023315"/>
    </source>
</evidence>
<organism evidence="10 11">
    <name type="scientific">Cohnella faecalis</name>
    <dbReference type="NCBI Taxonomy" id="2315694"/>
    <lineage>
        <taxon>Bacteria</taxon>
        <taxon>Bacillati</taxon>
        <taxon>Bacillota</taxon>
        <taxon>Bacilli</taxon>
        <taxon>Bacillales</taxon>
        <taxon>Paenibacillaceae</taxon>
        <taxon>Cohnella</taxon>
    </lineage>
</organism>
<dbReference type="RefSeq" id="WP_119149723.1">
    <property type="nucleotide sequence ID" value="NZ_JBHSOV010000024.1"/>
</dbReference>
<dbReference type="PANTHER" id="PTHR43072">
    <property type="entry name" value="N-ACETYLTRANSFERASE"/>
    <property type="match status" value="1"/>
</dbReference>
<keyword evidence="5" id="KW-0046">Antibiotic resistance</keyword>
<evidence type="ECO:0000256" key="4">
    <source>
        <dbReference type="ARBA" id="ARBA00022679"/>
    </source>
</evidence>
<protein>
    <recommendedName>
        <fullName evidence="3">Aminoglycoside N(6')-acetyltransferase type 1</fullName>
        <ecNumber evidence="2">2.3.1.82</ecNumber>
    </recommendedName>
    <alternativeName>
        <fullName evidence="7">Aminoglycoside resistance protein</fullName>
    </alternativeName>
</protein>
<evidence type="ECO:0000313" key="10">
    <source>
        <dbReference type="EMBL" id="RIE03512.1"/>
    </source>
</evidence>
<dbReference type="NCBIfam" id="NF043067">
    <property type="entry name" value="AAC_6p_group_E"/>
    <property type="match status" value="1"/>
</dbReference>
<dbReference type="OrthoDB" id="118633at2"/>
<evidence type="ECO:0000313" key="11">
    <source>
        <dbReference type="Proteomes" id="UP000266340"/>
    </source>
</evidence>
<keyword evidence="4 10" id="KW-0808">Transferase</keyword>
<evidence type="ECO:0000256" key="7">
    <source>
        <dbReference type="ARBA" id="ARBA00029660"/>
    </source>
</evidence>
<comment type="caution">
    <text evidence="10">The sequence shown here is derived from an EMBL/GenBank/DDBJ whole genome shotgun (WGS) entry which is preliminary data.</text>
</comment>
<evidence type="ECO:0000256" key="8">
    <source>
        <dbReference type="ARBA" id="ARBA00048923"/>
    </source>
</evidence>
<dbReference type="InterPro" id="IPR016181">
    <property type="entry name" value="Acyl_CoA_acyltransferase"/>
</dbReference>
<dbReference type="PIRSF" id="PIRSF000452">
    <property type="entry name" value="6-N-acetyltransf"/>
    <property type="match status" value="1"/>
</dbReference>
<dbReference type="CDD" id="cd04301">
    <property type="entry name" value="NAT_SF"/>
    <property type="match status" value="1"/>
</dbReference>
<evidence type="ECO:0000256" key="2">
    <source>
        <dbReference type="ARBA" id="ARBA00012888"/>
    </source>
</evidence>